<dbReference type="PANTHER" id="PTHR31313:SF85">
    <property type="entry name" value="ZN(II)2CYS6 TRANSCRIPTION FACTOR (EUROFUNG)"/>
    <property type="match status" value="1"/>
</dbReference>
<dbReference type="OrthoDB" id="4161332at2759"/>
<keyword evidence="2" id="KW-0862">Zinc</keyword>
<dbReference type="GO" id="GO:0008270">
    <property type="term" value="F:zinc ion binding"/>
    <property type="evidence" value="ECO:0007669"/>
    <property type="project" value="InterPro"/>
</dbReference>
<feature type="region of interest" description="Disordered" evidence="7">
    <location>
        <begin position="424"/>
        <end position="515"/>
    </location>
</feature>
<reference evidence="9" key="1">
    <citation type="journal article" date="2021" name="Nat. Commun.">
        <title>Genetic determinants of endophytism in the Arabidopsis root mycobiome.</title>
        <authorList>
            <person name="Mesny F."/>
            <person name="Miyauchi S."/>
            <person name="Thiergart T."/>
            <person name="Pickel B."/>
            <person name="Atanasova L."/>
            <person name="Karlsson M."/>
            <person name="Huettel B."/>
            <person name="Barry K.W."/>
            <person name="Haridas S."/>
            <person name="Chen C."/>
            <person name="Bauer D."/>
            <person name="Andreopoulos W."/>
            <person name="Pangilinan J."/>
            <person name="LaButti K."/>
            <person name="Riley R."/>
            <person name="Lipzen A."/>
            <person name="Clum A."/>
            <person name="Drula E."/>
            <person name="Henrissat B."/>
            <person name="Kohler A."/>
            <person name="Grigoriev I.V."/>
            <person name="Martin F.M."/>
            <person name="Hacquard S."/>
        </authorList>
    </citation>
    <scope>NUCLEOTIDE SEQUENCE</scope>
    <source>
        <strain evidence="9">MPI-CAGE-CH-0235</strain>
    </source>
</reference>
<evidence type="ECO:0000313" key="10">
    <source>
        <dbReference type="Proteomes" id="UP000813444"/>
    </source>
</evidence>
<dbReference type="GO" id="GO:0003677">
    <property type="term" value="F:DNA binding"/>
    <property type="evidence" value="ECO:0007669"/>
    <property type="project" value="UniProtKB-KW"/>
</dbReference>
<organism evidence="9 10">
    <name type="scientific">Stachybotrys elegans</name>
    <dbReference type="NCBI Taxonomy" id="80388"/>
    <lineage>
        <taxon>Eukaryota</taxon>
        <taxon>Fungi</taxon>
        <taxon>Dikarya</taxon>
        <taxon>Ascomycota</taxon>
        <taxon>Pezizomycotina</taxon>
        <taxon>Sordariomycetes</taxon>
        <taxon>Hypocreomycetidae</taxon>
        <taxon>Hypocreales</taxon>
        <taxon>Stachybotryaceae</taxon>
        <taxon>Stachybotrys</taxon>
    </lineage>
</organism>
<feature type="domain" description="Xylanolytic transcriptional activator regulatory" evidence="8">
    <location>
        <begin position="133"/>
        <end position="212"/>
    </location>
</feature>
<dbReference type="PANTHER" id="PTHR31313">
    <property type="entry name" value="TY1 ENHANCER ACTIVATOR"/>
    <property type="match status" value="1"/>
</dbReference>
<feature type="compositionally biased region" description="Basic residues" evidence="7">
    <location>
        <begin position="431"/>
        <end position="444"/>
    </location>
</feature>
<evidence type="ECO:0000256" key="2">
    <source>
        <dbReference type="ARBA" id="ARBA00022833"/>
    </source>
</evidence>
<accession>A0A8K0T9A7</accession>
<dbReference type="SMART" id="SM00906">
    <property type="entry name" value="Fungal_trans"/>
    <property type="match status" value="1"/>
</dbReference>
<dbReference type="GO" id="GO:0006351">
    <property type="term" value="P:DNA-templated transcription"/>
    <property type="evidence" value="ECO:0007669"/>
    <property type="project" value="InterPro"/>
</dbReference>
<keyword evidence="5" id="KW-0804">Transcription</keyword>
<protein>
    <submittedName>
        <fullName evidence="9">Fungal-specific transcription factor domain-containing protein</fullName>
    </submittedName>
</protein>
<keyword evidence="10" id="KW-1185">Reference proteome</keyword>
<keyword evidence="6" id="KW-0539">Nucleus</keyword>
<dbReference type="CDD" id="cd12148">
    <property type="entry name" value="fungal_TF_MHR"/>
    <property type="match status" value="1"/>
</dbReference>
<evidence type="ECO:0000259" key="8">
    <source>
        <dbReference type="SMART" id="SM00906"/>
    </source>
</evidence>
<sequence length="627" mass="68292">MDSVWTPLIAAKPAMNGTGVDTKTGIALLDIYWTWLHPLHHLVYRPAFVMDLALGGPHCSDFLLLCIFALAARHLPSEGSGPELGSARGEEYATRARTLLLGEMTAARPSIPTIQGLLILGGRQCAIGSSSQGWLYTGMAIRMMQDVGLHLDTTRLAGVAEKWTPTELEVRKRLYNAAYVWDKTLSLALGRPPTLLRRPYPAFELFDKYDDGRLWQPVHAKEVVDSFAPSPSWVTSTLCVFSSLHEITTDMLLLFSRAQGTRQFDDQVSDLDARFWKWYADIPDGMKISQPSALTQSPPPHIVSLNLLYHTLHILLRRPFLGDSRKVSGSFYAAQCLSHSKSIHEIHTLYTKTFPHRLMTYQVSYCIYTAATVEALELKSVSLSPEERSGAAARLTAAVRILQNEANHTPGSGKSLDTIRRLLTEGERANVRGRRHSSRRKRRPTNQALTQQGATTGNAQTFDPETPIAEMGPVTMQDAGRSGLQQAVQESNAPGPGPATTNTGGSSEFSVEAQGYSGNDDANIIAVSNFTDHPIGLGSSTNHNGPFGQDVGNAFGIDAGMWGLDAGFCGGMDTGAGFHPEAFSFVYTGDSELPRIPEPVAPAVPPSMYLYSPNPGWSARNWPGSGQ</sequence>
<keyword evidence="1" id="KW-0479">Metal-binding</keyword>
<gene>
    <name evidence="9" type="ORF">B0I35DRAFT_48480</name>
</gene>
<dbReference type="Pfam" id="PF04082">
    <property type="entry name" value="Fungal_trans"/>
    <property type="match status" value="1"/>
</dbReference>
<evidence type="ECO:0000313" key="9">
    <source>
        <dbReference type="EMBL" id="KAH7329677.1"/>
    </source>
</evidence>
<evidence type="ECO:0000256" key="3">
    <source>
        <dbReference type="ARBA" id="ARBA00023015"/>
    </source>
</evidence>
<keyword evidence="4" id="KW-0238">DNA-binding</keyword>
<dbReference type="InterPro" id="IPR007219">
    <property type="entry name" value="XnlR_reg_dom"/>
</dbReference>
<evidence type="ECO:0000256" key="1">
    <source>
        <dbReference type="ARBA" id="ARBA00022723"/>
    </source>
</evidence>
<evidence type="ECO:0000256" key="7">
    <source>
        <dbReference type="SAM" id="MobiDB-lite"/>
    </source>
</evidence>
<dbReference type="AlphaFoldDB" id="A0A8K0T9A7"/>
<feature type="compositionally biased region" description="Low complexity" evidence="7">
    <location>
        <begin position="445"/>
        <end position="461"/>
    </location>
</feature>
<comment type="caution">
    <text evidence="9">The sequence shown here is derived from an EMBL/GenBank/DDBJ whole genome shotgun (WGS) entry which is preliminary data.</text>
</comment>
<dbReference type="EMBL" id="JAGPNK010000001">
    <property type="protein sequence ID" value="KAH7329677.1"/>
    <property type="molecule type" value="Genomic_DNA"/>
</dbReference>
<dbReference type="InterPro" id="IPR051615">
    <property type="entry name" value="Transcr_Regulatory_Elem"/>
</dbReference>
<feature type="compositionally biased region" description="Low complexity" evidence="7">
    <location>
        <begin position="492"/>
        <end position="505"/>
    </location>
</feature>
<name>A0A8K0T9A7_9HYPO</name>
<dbReference type="Proteomes" id="UP000813444">
    <property type="component" value="Unassembled WGS sequence"/>
</dbReference>
<evidence type="ECO:0000256" key="4">
    <source>
        <dbReference type="ARBA" id="ARBA00023125"/>
    </source>
</evidence>
<evidence type="ECO:0000256" key="6">
    <source>
        <dbReference type="ARBA" id="ARBA00023242"/>
    </source>
</evidence>
<evidence type="ECO:0000256" key="5">
    <source>
        <dbReference type="ARBA" id="ARBA00023163"/>
    </source>
</evidence>
<keyword evidence="3" id="KW-0805">Transcription regulation</keyword>
<proteinExistence type="predicted"/>